<evidence type="ECO:0000313" key="1">
    <source>
        <dbReference type="EMBL" id="TFK68882.1"/>
    </source>
</evidence>
<dbReference type="Proteomes" id="UP000308600">
    <property type="component" value="Unassembled WGS sequence"/>
</dbReference>
<dbReference type="EMBL" id="ML208342">
    <property type="protein sequence ID" value="TFK68882.1"/>
    <property type="molecule type" value="Genomic_DNA"/>
</dbReference>
<proteinExistence type="predicted"/>
<reference evidence="1 2" key="1">
    <citation type="journal article" date="2019" name="Nat. Ecol. Evol.">
        <title>Megaphylogeny resolves global patterns of mushroom evolution.</title>
        <authorList>
            <person name="Varga T."/>
            <person name="Krizsan K."/>
            <person name="Foldi C."/>
            <person name="Dima B."/>
            <person name="Sanchez-Garcia M."/>
            <person name="Sanchez-Ramirez S."/>
            <person name="Szollosi G.J."/>
            <person name="Szarkandi J.G."/>
            <person name="Papp V."/>
            <person name="Albert L."/>
            <person name="Andreopoulos W."/>
            <person name="Angelini C."/>
            <person name="Antonin V."/>
            <person name="Barry K.W."/>
            <person name="Bougher N.L."/>
            <person name="Buchanan P."/>
            <person name="Buyck B."/>
            <person name="Bense V."/>
            <person name="Catcheside P."/>
            <person name="Chovatia M."/>
            <person name="Cooper J."/>
            <person name="Damon W."/>
            <person name="Desjardin D."/>
            <person name="Finy P."/>
            <person name="Geml J."/>
            <person name="Haridas S."/>
            <person name="Hughes K."/>
            <person name="Justo A."/>
            <person name="Karasinski D."/>
            <person name="Kautmanova I."/>
            <person name="Kiss B."/>
            <person name="Kocsube S."/>
            <person name="Kotiranta H."/>
            <person name="LaButti K.M."/>
            <person name="Lechner B.E."/>
            <person name="Liimatainen K."/>
            <person name="Lipzen A."/>
            <person name="Lukacs Z."/>
            <person name="Mihaltcheva S."/>
            <person name="Morgado L.N."/>
            <person name="Niskanen T."/>
            <person name="Noordeloos M.E."/>
            <person name="Ohm R.A."/>
            <person name="Ortiz-Santana B."/>
            <person name="Ovrebo C."/>
            <person name="Racz N."/>
            <person name="Riley R."/>
            <person name="Savchenko A."/>
            <person name="Shiryaev A."/>
            <person name="Soop K."/>
            <person name="Spirin V."/>
            <person name="Szebenyi C."/>
            <person name="Tomsovsky M."/>
            <person name="Tulloss R.E."/>
            <person name="Uehling J."/>
            <person name="Grigoriev I.V."/>
            <person name="Vagvolgyi C."/>
            <person name="Papp T."/>
            <person name="Martin F.M."/>
            <person name="Miettinen O."/>
            <person name="Hibbett D.S."/>
            <person name="Nagy L.G."/>
        </authorList>
    </citation>
    <scope>NUCLEOTIDE SEQUENCE [LARGE SCALE GENOMIC DNA]</scope>
    <source>
        <strain evidence="1 2">NL-1719</strain>
    </source>
</reference>
<keyword evidence="2" id="KW-1185">Reference proteome</keyword>
<gene>
    <name evidence="1" type="ORF">BDN72DRAFT_858104</name>
</gene>
<name>A0ACD3ATL3_9AGAR</name>
<protein>
    <submittedName>
        <fullName evidence="1">Uncharacterized protein</fullName>
    </submittedName>
</protein>
<accession>A0ACD3ATL3</accession>
<evidence type="ECO:0000313" key="2">
    <source>
        <dbReference type="Proteomes" id="UP000308600"/>
    </source>
</evidence>
<organism evidence="1 2">
    <name type="scientific">Pluteus cervinus</name>
    <dbReference type="NCBI Taxonomy" id="181527"/>
    <lineage>
        <taxon>Eukaryota</taxon>
        <taxon>Fungi</taxon>
        <taxon>Dikarya</taxon>
        <taxon>Basidiomycota</taxon>
        <taxon>Agaricomycotina</taxon>
        <taxon>Agaricomycetes</taxon>
        <taxon>Agaricomycetidae</taxon>
        <taxon>Agaricales</taxon>
        <taxon>Pluteineae</taxon>
        <taxon>Pluteaceae</taxon>
        <taxon>Pluteus</taxon>
    </lineage>
</organism>
<sequence length="335" mass="37286">MLDDPSFRYSGQLYGLPLCYDGLEEEMRGVRPSVSLARYEMGTLDFSEDLAAVFLDTNPRAITVHFTIVSSRLGFTTLRPYPRLSSSWNLTSFYSDFHSTAGGDTELTLWMGFGVVKRYVPWSVPVINLRVGASIRDSHKRTNGLNAPLLSLSAVIKFISKKIRAGAALPWNGFEVGKMSIPSAGKIINLGSFYNDCRLSLPPTATFISSNVTLRYGVDLLKGFRVVKRYVTCIRDSHKRTHVTFCRIFTAYTVARWSSPAVYSPDSGSCSPVLPVSRHAHSTLHVGAAIHRKSKKEWTATTTPPVKGYGWMSACVPVKLTKVLSYRPCLPNRRF</sequence>